<feature type="compositionally biased region" description="Low complexity" evidence="1">
    <location>
        <begin position="7"/>
        <end position="16"/>
    </location>
</feature>
<dbReference type="Pfam" id="PF10539">
    <property type="entry name" value="Dev_Cell_Death"/>
    <property type="match status" value="1"/>
</dbReference>
<dbReference type="AlphaFoldDB" id="A0A6G1CSI5"/>
<feature type="domain" description="DCD" evidence="2">
    <location>
        <begin position="175"/>
        <end position="302"/>
    </location>
</feature>
<dbReference type="OrthoDB" id="1920894at2759"/>
<organism evidence="3 4">
    <name type="scientific">Oryza meyeriana var. granulata</name>
    <dbReference type="NCBI Taxonomy" id="110450"/>
    <lineage>
        <taxon>Eukaryota</taxon>
        <taxon>Viridiplantae</taxon>
        <taxon>Streptophyta</taxon>
        <taxon>Embryophyta</taxon>
        <taxon>Tracheophyta</taxon>
        <taxon>Spermatophyta</taxon>
        <taxon>Magnoliopsida</taxon>
        <taxon>Liliopsida</taxon>
        <taxon>Poales</taxon>
        <taxon>Poaceae</taxon>
        <taxon>BOP clade</taxon>
        <taxon>Oryzoideae</taxon>
        <taxon>Oryzeae</taxon>
        <taxon>Oryzinae</taxon>
        <taxon>Oryza</taxon>
        <taxon>Oryza meyeriana</taxon>
    </lineage>
</organism>
<sequence>MKKPNIAAKAKAAAAGGAAGSSKGGPSTPASLRASKLNKGKVKVKASQEKAAAAAAAAEAASLGAAGGNAETSPAAPALRSATVADGLATRLISTPAAATAEASAPKQKLKPKPKLAEANANANAAVATKNGVAADNKGGDVMTKRKRENAGEKTTNVKKKGKEEGRKMEEGFDSKGGGLIFMCNAQTKPQCFQSRLFGYPKGKIGTVEKIRPGMRLFLYDFDLKLLYGVYKAVSKGGLDLVRDAFSGKFPAQVKFKIDKDCLPLPESRFKDAIKENYSSKSKFNPELNSRQVHRLIALFESVSVPQSALEKPLEERRHYEGKTQPHQYEERRSSLPVMHVPPPADLYRATRFDPHPVDYRIGHTLPNAHDGPQIHCRQTLVAPESRHIPLSIEPRLVQHALEPHHGPSIPEIQHAPHAYYHHLAPLSDVPYYRSQVDPLPDHVAARTVADPLLSRDYMAVPAARSDRADRVEDLRRIGDIASRGGRVEELHHPGEIAAARGTRMEELYRPVGTAAPSARVEELYRPGEIAARGSRVEELYRPGEIAAHSAHVEDLYHPGGIALHGVRVEDLYRPGEISAHAVRVEDLHRSDQLITRAVDLPLRSSYPTAHYEVPNPAYSDISQRYASTRPNAPGASVSSLYTFSGAPAYR</sequence>
<dbReference type="SMART" id="SM00767">
    <property type="entry name" value="DCD"/>
    <property type="match status" value="1"/>
</dbReference>
<dbReference type="PANTHER" id="PTHR46444:SF4">
    <property type="entry name" value="OS06G0227200 PROTEIN"/>
    <property type="match status" value="1"/>
</dbReference>
<feature type="compositionally biased region" description="Low complexity" evidence="1">
    <location>
        <begin position="97"/>
        <end position="107"/>
    </location>
</feature>
<dbReference type="EMBL" id="SPHZ02000008">
    <property type="protein sequence ID" value="KAF0903595.1"/>
    <property type="molecule type" value="Genomic_DNA"/>
</dbReference>
<gene>
    <name evidence="3" type="ORF">E2562_028009</name>
</gene>
<dbReference type="InterPro" id="IPR013989">
    <property type="entry name" value="Dev_and_cell_death_domain"/>
</dbReference>
<evidence type="ECO:0000313" key="4">
    <source>
        <dbReference type="Proteomes" id="UP000479710"/>
    </source>
</evidence>
<reference evidence="3 4" key="1">
    <citation type="submission" date="2019-11" db="EMBL/GenBank/DDBJ databases">
        <title>Whole genome sequence of Oryza granulata.</title>
        <authorList>
            <person name="Li W."/>
        </authorList>
    </citation>
    <scope>NUCLEOTIDE SEQUENCE [LARGE SCALE GENOMIC DNA]</scope>
    <source>
        <strain evidence="4">cv. Menghai</strain>
        <tissue evidence="3">Leaf</tissue>
    </source>
</reference>
<name>A0A6G1CSI5_9ORYZ</name>
<dbReference type="PANTHER" id="PTHR46444">
    <property type="entry name" value="DCD (DEVELOPMENT AND CELL DEATH) DOMAIN PROTEIN-RELATED"/>
    <property type="match status" value="1"/>
</dbReference>
<comment type="caution">
    <text evidence="3">The sequence shown here is derived from an EMBL/GenBank/DDBJ whole genome shotgun (WGS) entry which is preliminary data.</text>
</comment>
<feature type="region of interest" description="Disordered" evidence="1">
    <location>
        <begin position="312"/>
        <end position="338"/>
    </location>
</feature>
<feature type="compositionally biased region" description="Basic and acidic residues" evidence="1">
    <location>
        <begin position="312"/>
        <end position="334"/>
    </location>
</feature>
<proteinExistence type="predicted"/>
<protein>
    <recommendedName>
        <fullName evidence="2">DCD domain-containing protein</fullName>
    </recommendedName>
</protein>
<keyword evidence="4" id="KW-1185">Reference proteome</keyword>
<feature type="region of interest" description="Disordered" evidence="1">
    <location>
        <begin position="1"/>
        <end position="33"/>
    </location>
</feature>
<feature type="region of interest" description="Disordered" evidence="1">
    <location>
        <begin position="97"/>
        <end position="170"/>
    </location>
</feature>
<dbReference type="Proteomes" id="UP000479710">
    <property type="component" value="Unassembled WGS sequence"/>
</dbReference>
<accession>A0A6G1CSI5</accession>
<evidence type="ECO:0000256" key="1">
    <source>
        <dbReference type="SAM" id="MobiDB-lite"/>
    </source>
</evidence>
<feature type="compositionally biased region" description="Low complexity" evidence="1">
    <location>
        <begin position="117"/>
        <end position="135"/>
    </location>
</feature>
<evidence type="ECO:0000313" key="3">
    <source>
        <dbReference type="EMBL" id="KAF0903595.1"/>
    </source>
</evidence>
<dbReference type="PROSITE" id="PS51222">
    <property type="entry name" value="DCD"/>
    <property type="match status" value="1"/>
</dbReference>
<evidence type="ECO:0000259" key="2">
    <source>
        <dbReference type="PROSITE" id="PS51222"/>
    </source>
</evidence>